<keyword evidence="1" id="KW-0175">Coiled coil</keyword>
<proteinExistence type="predicted"/>
<feature type="coiled-coil region" evidence="1">
    <location>
        <begin position="85"/>
        <end position="123"/>
    </location>
</feature>
<dbReference type="EMBL" id="CP071060">
    <property type="protein sequence ID" value="QSI76135.1"/>
    <property type="molecule type" value="Genomic_DNA"/>
</dbReference>
<evidence type="ECO:0000313" key="4">
    <source>
        <dbReference type="Proteomes" id="UP000663570"/>
    </source>
</evidence>
<dbReference type="InterPro" id="IPR021244">
    <property type="entry name" value="DUF2802"/>
</dbReference>
<dbReference type="RefSeq" id="WP_206253902.1">
    <property type="nucleotide sequence ID" value="NZ_CP071060.1"/>
</dbReference>
<protein>
    <submittedName>
        <fullName evidence="3">DUF2802 domain-containing protein</fullName>
    </submittedName>
</protein>
<evidence type="ECO:0000313" key="3">
    <source>
        <dbReference type="EMBL" id="QSI76135.1"/>
    </source>
</evidence>
<evidence type="ECO:0000256" key="1">
    <source>
        <dbReference type="SAM" id="Coils"/>
    </source>
</evidence>
<keyword evidence="4" id="KW-1185">Reference proteome</keyword>
<keyword evidence="2" id="KW-0472">Membrane</keyword>
<dbReference type="Proteomes" id="UP000663570">
    <property type="component" value="Chromosome"/>
</dbReference>
<name>A0ABX7M6P9_9RHOO</name>
<dbReference type="Pfam" id="PF10975">
    <property type="entry name" value="DUF2802"/>
    <property type="match status" value="1"/>
</dbReference>
<accession>A0ABX7M6P9</accession>
<sequence>MREVILGVVVLLCLYLAYVVMRLFRVSRPQRPAAPIEPEYETILDTVEDIAPTPPTTPIAPESLTQADPAHSRTEREAFDALVELARLRFQIEALEASNTELREEVASLRETLSAEIAALRNARSVSPQYGEAVVLAQRGLETDAIAERCGISISEAELVAALARGARTQE</sequence>
<keyword evidence="2" id="KW-1133">Transmembrane helix</keyword>
<evidence type="ECO:0000256" key="2">
    <source>
        <dbReference type="SAM" id="Phobius"/>
    </source>
</evidence>
<reference evidence="3 4" key="1">
    <citation type="submission" date="2021-02" db="EMBL/GenBank/DDBJ databases">
        <title>Niveibacterium changnyeongensis HC41.</title>
        <authorList>
            <person name="Kang M."/>
        </authorList>
    </citation>
    <scope>NUCLEOTIDE SEQUENCE [LARGE SCALE GENOMIC DNA]</scope>
    <source>
        <strain evidence="3 4">HC41</strain>
    </source>
</reference>
<gene>
    <name evidence="3" type="ORF">JY500_16900</name>
</gene>
<keyword evidence="2" id="KW-0812">Transmembrane</keyword>
<organism evidence="3 4">
    <name type="scientific">Niveibacterium microcysteis</name>
    <dbReference type="NCBI Taxonomy" id="2811415"/>
    <lineage>
        <taxon>Bacteria</taxon>
        <taxon>Pseudomonadati</taxon>
        <taxon>Pseudomonadota</taxon>
        <taxon>Betaproteobacteria</taxon>
        <taxon>Rhodocyclales</taxon>
        <taxon>Rhodocyclaceae</taxon>
        <taxon>Niveibacterium</taxon>
    </lineage>
</organism>
<feature type="transmembrane region" description="Helical" evidence="2">
    <location>
        <begin position="6"/>
        <end position="24"/>
    </location>
</feature>